<protein>
    <submittedName>
        <fullName evidence="2">Glyoxalase family protein</fullName>
    </submittedName>
</protein>
<proteinExistence type="predicted"/>
<organism evidence="2 3">
    <name type="scientific">Salinisphaera hydrothermalis (strain C41B8)</name>
    <dbReference type="NCBI Taxonomy" id="1304275"/>
    <lineage>
        <taxon>Bacteria</taxon>
        <taxon>Pseudomonadati</taxon>
        <taxon>Pseudomonadota</taxon>
        <taxon>Gammaproteobacteria</taxon>
        <taxon>Salinisphaerales</taxon>
        <taxon>Salinisphaeraceae</taxon>
        <taxon>Salinisphaera</taxon>
    </lineage>
</organism>
<dbReference type="InterPro" id="IPR037523">
    <property type="entry name" value="VOC_core"/>
</dbReference>
<comment type="caution">
    <text evidence="2">The sequence shown here is derived from an EMBL/GenBank/DDBJ whole genome shotgun (WGS) entry which is preliminary data.</text>
</comment>
<dbReference type="Proteomes" id="UP000028302">
    <property type="component" value="Unassembled WGS sequence"/>
</dbReference>
<gene>
    <name evidence="2" type="ORF">C41B8_12875</name>
</gene>
<evidence type="ECO:0000313" key="2">
    <source>
        <dbReference type="EMBL" id="KEZ76851.1"/>
    </source>
</evidence>
<sequence>MVALDHVTLRTQALDETRDFLVELLDLEVGYRPDFGFPGYWLYAGNTPIVHLIPGPGGAVERNAETIDHVGLRIDDIDDVRQRLDAGSIPYSEQTLAELGEHRLFTVTPTGILLELVARTAPPP</sequence>
<feature type="domain" description="VOC" evidence="1">
    <location>
        <begin position="3"/>
        <end position="119"/>
    </location>
</feature>
<dbReference type="AlphaFoldDB" id="A0A084IJG7"/>
<dbReference type="Pfam" id="PF00903">
    <property type="entry name" value="Glyoxalase"/>
    <property type="match status" value="1"/>
</dbReference>
<dbReference type="EMBL" id="APNK01000021">
    <property type="protein sequence ID" value="KEZ76851.1"/>
    <property type="molecule type" value="Genomic_DNA"/>
</dbReference>
<name>A0A084IJG7_SALHC</name>
<dbReference type="SUPFAM" id="SSF54593">
    <property type="entry name" value="Glyoxalase/Bleomycin resistance protein/Dihydroxybiphenyl dioxygenase"/>
    <property type="match status" value="1"/>
</dbReference>
<dbReference type="STRING" id="1304275.C41B8_12875"/>
<dbReference type="OrthoDB" id="9804944at2"/>
<dbReference type="Gene3D" id="3.10.180.10">
    <property type="entry name" value="2,3-Dihydroxybiphenyl 1,2-Dioxygenase, domain 1"/>
    <property type="match status" value="1"/>
</dbReference>
<dbReference type="eggNOG" id="COG0346">
    <property type="taxonomic scope" value="Bacteria"/>
</dbReference>
<keyword evidence="3" id="KW-1185">Reference proteome</keyword>
<dbReference type="InterPro" id="IPR029068">
    <property type="entry name" value="Glyas_Bleomycin-R_OHBP_Dase"/>
</dbReference>
<accession>A0A084IJG7</accession>
<evidence type="ECO:0000259" key="1">
    <source>
        <dbReference type="PROSITE" id="PS51819"/>
    </source>
</evidence>
<reference evidence="2 3" key="1">
    <citation type="submission" date="2013-03" db="EMBL/GenBank/DDBJ databases">
        <title>Salinisphaera hydrothermalis C41B8 Genome Sequencing.</title>
        <authorList>
            <person name="Li C."/>
            <person name="Lai Q."/>
            <person name="Shao Z."/>
        </authorList>
    </citation>
    <scope>NUCLEOTIDE SEQUENCE [LARGE SCALE GENOMIC DNA]</scope>
    <source>
        <strain evidence="2 3">C41B8</strain>
    </source>
</reference>
<dbReference type="PROSITE" id="PS51819">
    <property type="entry name" value="VOC"/>
    <property type="match status" value="1"/>
</dbReference>
<dbReference type="InterPro" id="IPR004360">
    <property type="entry name" value="Glyas_Fos-R_dOase_dom"/>
</dbReference>
<evidence type="ECO:0000313" key="3">
    <source>
        <dbReference type="Proteomes" id="UP000028302"/>
    </source>
</evidence>
<dbReference type="RefSeq" id="WP_037338912.1">
    <property type="nucleotide sequence ID" value="NZ_APNK01000021.1"/>
</dbReference>